<feature type="transmembrane region" description="Helical" evidence="5">
    <location>
        <begin position="21"/>
        <end position="46"/>
    </location>
</feature>
<comment type="similarity">
    <text evidence="5">Belongs to the ABC-2 integral membrane protein family.</text>
</comment>
<proteinExistence type="inferred from homology"/>
<gene>
    <name evidence="7" type="ORF">FC093_13275</name>
</gene>
<evidence type="ECO:0000256" key="5">
    <source>
        <dbReference type="RuleBase" id="RU361157"/>
    </source>
</evidence>
<dbReference type="PANTHER" id="PTHR43027">
    <property type="entry name" value="DOXORUBICIN RESISTANCE ABC TRANSPORTER PERMEASE PROTEIN DRRC-RELATED"/>
    <property type="match status" value="1"/>
</dbReference>
<dbReference type="RefSeq" id="WP_137262281.1">
    <property type="nucleotide sequence ID" value="NZ_SZQL01000010.1"/>
</dbReference>
<name>A0A4U3L2F1_9BACT</name>
<dbReference type="InterPro" id="IPR013525">
    <property type="entry name" value="ABC2_TM"/>
</dbReference>
<evidence type="ECO:0000256" key="4">
    <source>
        <dbReference type="ARBA" id="ARBA00023136"/>
    </source>
</evidence>
<evidence type="ECO:0000259" key="6">
    <source>
        <dbReference type="PROSITE" id="PS51012"/>
    </source>
</evidence>
<evidence type="ECO:0000256" key="3">
    <source>
        <dbReference type="ARBA" id="ARBA00022989"/>
    </source>
</evidence>
<feature type="transmembrane region" description="Helical" evidence="5">
    <location>
        <begin position="218"/>
        <end position="238"/>
    </location>
</feature>
<keyword evidence="8" id="KW-1185">Reference proteome</keyword>
<dbReference type="Pfam" id="PF12698">
    <property type="entry name" value="ABC2_membrane_3"/>
    <property type="match status" value="1"/>
</dbReference>
<comment type="caution">
    <text evidence="7">The sequence shown here is derived from an EMBL/GenBank/DDBJ whole genome shotgun (WGS) entry which is preliminary data.</text>
</comment>
<dbReference type="InterPro" id="IPR052902">
    <property type="entry name" value="ABC-2_transporter"/>
</dbReference>
<dbReference type="PROSITE" id="PS51012">
    <property type="entry name" value="ABC_TM2"/>
    <property type="match status" value="1"/>
</dbReference>
<keyword evidence="3 5" id="KW-1133">Transmembrane helix</keyword>
<keyword evidence="4 5" id="KW-0472">Membrane</keyword>
<accession>A0A4U3L2F1</accession>
<evidence type="ECO:0000256" key="1">
    <source>
        <dbReference type="ARBA" id="ARBA00004141"/>
    </source>
</evidence>
<feature type="transmembrane region" description="Helical" evidence="5">
    <location>
        <begin position="284"/>
        <end position="306"/>
    </location>
</feature>
<reference evidence="7 8" key="1">
    <citation type="submission" date="2019-05" db="EMBL/GenBank/DDBJ databases">
        <title>Panacibacter sp. strain 17mud1-8 Genome sequencing and assembly.</title>
        <authorList>
            <person name="Chhetri G."/>
        </authorList>
    </citation>
    <scope>NUCLEOTIDE SEQUENCE [LARGE SCALE GENOMIC DNA]</scope>
    <source>
        <strain evidence="7 8">17mud1-8</strain>
    </source>
</reference>
<feature type="transmembrane region" description="Helical" evidence="5">
    <location>
        <begin position="166"/>
        <end position="188"/>
    </location>
</feature>
<dbReference type="PRINTS" id="PR00164">
    <property type="entry name" value="ABC2TRNSPORT"/>
</dbReference>
<feature type="domain" description="ABC transmembrane type-2" evidence="6">
    <location>
        <begin position="125"/>
        <end position="360"/>
    </location>
</feature>
<keyword evidence="2 5" id="KW-0812">Transmembrane</keyword>
<feature type="transmembrane region" description="Helical" evidence="5">
    <location>
        <begin position="339"/>
        <end position="357"/>
    </location>
</feature>
<dbReference type="GO" id="GO:0140359">
    <property type="term" value="F:ABC-type transporter activity"/>
    <property type="evidence" value="ECO:0007669"/>
    <property type="project" value="InterPro"/>
</dbReference>
<keyword evidence="5" id="KW-0813">Transport</keyword>
<dbReference type="GO" id="GO:0043190">
    <property type="term" value="C:ATP-binding cassette (ABC) transporter complex"/>
    <property type="evidence" value="ECO:0007669"/>
    <property type="project" value="InterPro"/>
</dbReference>
<dbReference type="InterPro" id="IPR000412">
    <property type="entry name" value="ABC_2_transport"/>
</dbReference>
<dbReference type="Proteomes" id="UP000305848">
    <property type="component" value="Unassembled WGS sequence"/>
</dbReference>
<comment type="subcellular location">
    <subcellularLocation>
        <location evidence="5">Cell membrane</location>
        <topology evidence="5">Multi-pass membrane protein</topology>
    </subcellularLocation>
    <subcellularLocation>
        <location evidence="1">Membrane</location>
        <topology evidence="1">Multi-pass membrane protein</topology>
    </subcellularLocation>
</comment>
<protein>
    <recommendedName>
        <fullName evidence="5">Transport permease protein</fullName>
    </recommendedName>
</protein>
<evidence type="ECO:0000256" key="2">
    <source>
        <dbReference type="ARBA" id="ARBA00022692"/>
    </source>
</evidence>
<sequence length="360" mass="40043">MKKQYSQLKAMLAITIASLRAILRSPSTVVFSLGFPIIFILVFGSIGENGFSMNVGVSPASDTLNPVYNGLKSMKGITIYHLSDSALNADLKSAAITAIIDIHKSDNAPYDIKLKSSDVVRPQDLQVLKSILNAIIIQSDTSYHIAKLNPDVAIVQAREFREIDRILPGMLGFSLLGTGVFSVAFLFFNLRNQLVLKRFFATPVSRSAIILGEGLSRILFQLLSVIIIIVFGYLFFQFSFVNGVVTFIDMMLICFLACIVFMGAGFIVSSIARTDNVIPVYSNIFVFPQFLLSGTFFSISVFPVWLQQICKYLPLTCFNNAMRVVSYEGASIWSTWKDVSILLLWGVLIYVVAVKVFRWE</sequence>
<organism evidence="7 8">
    <name type="scientific">Ilyomonas limi</name>
    <dbReference type="NCBI Taxonomy" id="2575867"/>
    <lineage>
        <taxon>Bacteria</taxon>
        <taxon>Pseudomonadati</taxon>
        <taxon>Bacteroidota</taxon>
        <taxon>Chitinophagia</taxon>
        <taxon>Chitinophagales</taxon>
        <taxon>Chitinophagaceae</taxon>
        <taxon>Ilyomonas</taxon>
    </lineage>
</organism>
<dbReference type="OrthoDB" id="9778589at2"/>
<feature type="transmembrane region" description="Helical" evidence="5">
    <location>
        <begin position="250"/>
        <end position="272"/>
    </location>
</feature>
<dbReference type="InterPro" id="IPR047817">
    <property type="entry name" value="ABC2_TM_bact-type"/>
</dbReference>
<dbReference type="EMBL" id="SZQL01000010">
    <property type="protein sequence ID" value="TKK67716.1"/>
    <property type="molecule type" value="Genomic_DNA"/>
</dbReference>
<keyword evidence="5" id="KW-1003">Cell membrane</keyword>
<evidence type="ECO:0000313" key="7">
    <source>
        <dbReference type="EMBL" id="TKK67716.1"/>
    </source>
</evidence>
<dbReference type="PANTHER" id="PTHR43027:SF1">
    <property type="entry name" value="DOXORUBICIN RESISTANCE ABC TRANSPORTER PERMEASE PROTEIN DRRC-RELATED"/>
    <property type="match status" value="1"/>
</dbReference>
<dbReference type="AlphaFoldDB" id="A0A4U3L2F1"/>
<evidence type="ECO:0000313" key="8">
    <source>
        <dbReference type="Proteomes" id="UP000305848"/>
    </source>
</evidence>